<protein>
    <submittedName>
        <fullName evidence="2">Putative enoyl-CoA hydratase 1</fullName>
        <ecNumber evidence="2">4.2.1.17</ecNumber>
    </submittedName>
</protein>
<dbReference type="InterPro" id="IPR039375">
    <property type="entry name" value="NodN-like"/>
</dbReference>
<reference evidence="2" key="1">
    <citation type="submission" date="2016-09" db="EMBL/GenBank/DDBJ databases">
        <authorList>
            <person name="Capua I."/>
            <person name="De Benedictis P."/>
            <person name="Joannis T."/>
            <person name="Lombin L.H."/>
            <person name="Cattoli G."/>
        </authorList>
    </citation>
    <scope>NUCLEOTIDE SEQUENCE</scope>
    <source>
        <strain evidence="2">B9</strain>
    </source>
</reference>
<dbReference type="PANTHER" id="PTHR42993">
    <property type="entry name" value="MAOC-LIKE DEHYDRATASE DOMAIN-CONTAINING PROTEIN"/>
    <property type="match status" value="1"/>
</dbReference>
<gene>
    <name evidence="2" type="ORF">CNECB9_2610006</name>
</gene>
<dbReference type="RefSeq" id="WP_340524930.1">
    <property type="nucleotide sequence ID" value="NZ_FMSH01000181.1"/>
</dbReference>
<dbReference type="EMBL" id="FMSH01000181">
    <property type="protein sequence ID" value="SCU75931.1"/>
    <property type="molecule type" value="Genomic_DNA"/>
</dbReference>
<name>A0A1K0JL80_CUPNE</name>
<evidence type="ECO:0000259" key="1">
    <source>
        <dbReference type="Pfam" id="PF01575"/>
    </source>
</evidence>
<accession>A0A1K0JL80</accession>
<sequence>MKTYENISDLQPLVGEIIGTSDWLALEQERINLFADATGDHQWIHVDPVRANDGPFGVPIAHGFLTLSLLPAFSHTAFKLKNSSTGVNYGLDKVRFPAPVPVGSLVRAHFKLLSFDALENGGAQLKIEMTVERQGTGKPVCIAESIVRRFP</sequence>
<dbReference type="Pfam" id="PF01575">
    <property type="entry name" value="MaoC_dehydratas"/>
    <property type="match status" value="1"/>
</dbReference>
<feature type="domain" description="MaoC-like" evidence="1">
    <location>
        <begin position="12"/>
        <end position="112"/>
    </location>
</feature>
<dbReference type="InterPro" id="IPR002539">
    <property type="entry name" value="MaoC-like_dom"/>
</dbReference>
<dbReference type="AlphaFoldDB" id="A0A1K0JL80"/>
<dbReference type="SUPFAM" id="SSF54637">
    <property type="entry name" value="Thioesterase/thiol ester dehydrase-isomerase"/>
    <property type="match status" value="1"/>
</dbReference>
<dbReference type="Gene3D" id="3.10.129.10">
    <property type="entry name" value="Hotdog Thioesterase"/>
    <property type="match status" value="1"/>
</dbReference>
<dbReference type="PANTHER" id="PTHR42993:SF1">
    <property type="entry name" value="MAOC-LIKE DEHYDRATASE DOMAIN-CONTAINING PROTEIN"/>
    <property type="match status" value="1"/>
</dbReference>
<organism evidence="2">
    <name type="scientific">Cupriavidus necator</name>
    <name type="common">Alcaligenes eutrophus</name>
    <name type="synonym">Ralstonia eutropha</name>
    <dbReference type="NCBI Taxonomy" id="106590"/>
    <lineage>
        <taxon>Bacteria</taxon>
        <taxon>Pseudomonadati</taxon>
        <taxon>Pseudomonadota</taxon>
        <taxon>Betaproteobacteria</taxon>
        <taxon>Burkholderiales</taxon>
        <taxon>Burkholderiaceae</taxon>
        <taxon>Cupriavidus</taxon>
    </lineage>
</organism>
<keyword evidence="2" id="KW-0456">Lyase</keyword>
<dbReference type="InterPro" id="IPR029069">
    <property type="entry name" value="HotDog_dom_sf"/>
</dbReference>
<proteinExistence type="predicted"/>
<dbReference type="EC" id="4.2.1.17" evidence="2"/>
<dbReference type="GO" id="GO:0004300">
    <property type="term" value="F:enoyl-CoA hydratase activity"/>
    <property type="evidence" value="ECO:0007669"/>
    <property type="project" value="UniProtKB-EC"/>
</dbReference>
<dbReference type="CDD" id="cd03450">
    <property type="entry name" value="NodN"/>
    <property type="match status" value="1"/>
</dbReference>
<evidence type="ECO:0000313" key="2">
    <source>
        <dbReference type="EMBL" id="SCU75931.1"/>
    </source>
</evidence>